<evidence type="ECO:0000313" key="2">
    <source>
        <dbReference type="Proteomes" id="UP000541444"/>
    </source>
</evidence>
<organism evidence="1 2">
    <name type="scientific">Kingdonia uniflora</name>
    <dbReference type="NCBI Taxonomy" id="39325"/>
    <lineage>
        <taxon>Eukaryota</taxon>
        <taxon>Viridiplantae</taxon>
        <taxon>Streptophyta</taxon>
        <taxon>Embryophyta</taxon>
        <taxon>Tracheophyta</taxon>
        <taxon>Spermatophyta</taxon>
        <taxon>Magnoliopsida</taxon>
        <taxon>Ranunculales</taxon>
        <taxon>Circaeasteraceae</taxon>
        <taxon>Kingdonia</taxon>
    </lineage>
</organism>
<reference evidence="1 2" key="1">
    <citation type="journal article" date="2020" name="IScience">
        <title>Genome Sequencing of the Endangered Kingdonia uniflora (Circaeasteraceae, Ranunculales) Reveals Potential Mechanisms of Evolutionary Specialization.</title>
        <authorList>
            <person name="Sun Y."/>
            <person name="Deng T."/>
            <person name="Zhang A."/>
            <person name="Moore M.J."/>
            <person name="Landis J.B."/>
            <person name="Lin N."/>
            <person name="Zhang H."/>
            <person name="Zhang X."/>
            <person name="Huang J."/>
            <person name="Zhang X."/>
            <person name="Sun H."/>
            <person name="Wang H."/>
        </authorList>
    </citation>
    <scope>NUCLEOTIDE SEQUENCE [LARGE SCALE GENOMIC DNA]</scope>
    <source>
        <strain evidence="1">TB1705</strain>
        <tissue evidence="1">Leaf</tissue>
    </source>
</reference>
<gene>
    <name evidence="1" type="ORF">GIB67_005357</name>
</gene>
<dbReference type="PANTHER" id="PTHR31286">
    <property type="entry name" value="GLYCINE-RICH CELL WALL STRUCTURAL PROTEIN 1.8-LIKE"/>
    <property type="match status" value="1"/>
</dbReference>
<dbReference type="OrthoDB" id="1304206at2759"/>
<protein>
    <recommendedName>
        <fullName evidence="3">DUF4283 domain-containing protein</fullName>
    </recommendedName>
</protein>
<dbReference type="AlphaFoldDB" id="A0A7J7NDN6"/>
<accession>A0A7J7NDN6</accession>
<comment type="caution">
    <text evidence="1">The sequence shown here is derived from an EMBL/GenBank/DDBJ whole genome shotgun (WGS) entry which is preliminary data.</text>
</comment>
<dbReference type="EMBL" id="JACGCM010000868">
    <property type="protein sequence ID" value="KAF6164988.1"/>
    <property type="molecule type" value="Genomic_DNA"/>
</dbReference>
<keyword evidence="2" id="KW-1185">Reference proteome</keyword>
<dbReference type="Proteomes" id="UP000541444">
    <property type="component" value="Unassembled WGS sequence"/>
</dbReference>
<evidence type="ECO:0000313" key="1">
    <source>
        <dbReference type="EMBL" id="KAF6164988.1"/>
    </source>
</evidence>
<dbReference type="PANTHER" id="PTHR31286:SF99">
    <property type="entry name" value="DUF4283 DOMAIN-CONTAINING PROTEIN"/>
    <property type="match status" value="1"/>
</dbReference>
<proteinExistence type="predicted"/>
<evidence type="ECO:0008006" key="3">
    <source>
        <dbReference type="Google" id="ProtNLM"/>
    </source>
</evidence>
<name>A0A7J7NDN6_9MAGN</name>
<sequence length="178" mass="20116">MKFPMGRPKADVIESNINSNWGLLEKPTTVAVLDFKHMMVMMKSEKDVTKALIRESRQIKGFFFKLFRWSIHFDPLKESPITPVWIQFLGLKLCFQNNGILKQLAGLMGKYLDTDSATLNLSRPSTARVCIEVDLSTDLLQKLYLSNKKCCMKICLGFVHTAAFRGIATPIALGCNLL</sequence>
<dbReference type="InterPro" id="IPR040256">
    <property type="entry name" value="At4g02000-like"/>
</dbReference>